<dbReference type="PANTHER" id="PTHR42208:SF1">
    <property type="entry name" value="HEAVY METAL TRANSPORTER"/>
    <property type="match status" value="1"/>
</dbReference>
<dbReference type="STRING" id="1249552.PS2015_2574"/>
<feature type="transmembrane region" description="Helical" evidence="1">
    <location>
        <begin position="204"/>
        <end position="224"/>
    </location>
</feature>
<feature type="transmembrane region" description="Helical" evidence="1">
    <location>
        <begin position="91"/>
        <end position="108"/>
    </location>
</feature>
<dbReference type="OrthoDB" id="9798690at2"/>
<evidence type="ECO:0000259" key="2">
    <source>
        <dbReference type="Pfam" id="PF13386"/>
    </source>
</evidence>
<keyword evidence="4" id="KW-1185">Reference proteome</keyword>
<organism evidence="3 4">
    <name type="scientific">Pseudohongiella spirulinae</name>
    <dbReference type="NCBI Taxonomy" id="1249552"/>
    <lineage>
        <taxon>Bacteria</taxon>
        <taxon>Pseudomonadati</taxon>
        <taxon>Pseudomonadota</taxon>
        <taxon>Gammaproteobacteria</taxon>
        <taxon>Pseudomonadales</taxon>
        <taxon>Pseudohongiellaceae</taxon>
        <taxon>Pseudohongiella</taxon>
    </lineage>
</organism>
<feature type="domain" description="Urease accessory protein UreH-like transmembrane" evidence="2">
    <location>
        <begin position="5"/>
        <end position="218"/>
    </location>
</feature>
<feature type="transmembrane region" description="Helical" evidence="1">
    <location>
        <begin position="171"/>
        <end position="192"/>
    </location>
</feature>
<dbReference type="AlphaFoldDB" id="A0A0S2KFT4"/>
<dbReference type="RefSeq" id="WP_058022621.1">
    <property type="nucleotide sequence ID" value="NZ_CP013189.1"/>
</dbReference>
<dbReference type="EMBL" id="CP013189">
    <property type="protein sequence ID" value="ALO47207.1"/>
    <property type="molecule type" value="Genomic_DNA"/>
</dbReference>
<dbReference type="Proteomes" id="UP000065641">
    <property type="component" value="Chromosome"/>
</dbReference>
<accession>A0A0S2KFT4</accession>
<evidence type="ECO:0000256" key="1">
    <source>
        <dbReference type="SAM" id="Phobius"/>
    </source>
</evidence>
<reference evidence="3 4" key="1">
    <citation type="submission" date="2015-11" db="EMBL/GenBank/DDBJ databases">
        <authorList>
            <person name="Zhang Y."/>
            <person name="Guo Z."/>
        </authorList>
    </citation>
    <scope>NUCLEOTIDE SEQUENCE [LARGE SCALE GENOMIC DNA]</scope>
    <source>
        <strain evidence="3 4">KCTC 32221</strain>
    </source>
</reference>
<name>A0A0S2KFT4_9GAMM</name>
<evidence type="ECO:0000313" key="4">
    <source>
        <dbReference type="Proteomes" id="UP000065641"/>
    </source>
</evidence>
<dbReference type="InterPro" id="IPR039447">
    <property type="entry name" value="UreH-like_TM_dom"/>
</dbReference>
<dbReference type="PANTHER" id="PTHR42208">
    <property type="entry name" value="HEAVY METAL TRANSPORTER-RELATED"/>
    <property type="match status" value="1"/>
</dbReference>
<evidence type="ECO:0000313" key="3">
    <source>
        <dbReference type="EMBL" id="ALO47207.1"/>
    </source>
</evidence>
<dbReference type="KEGG" id="pspi:PS2015_2574"/>
<keyword evidence="1" id="KW-0812">Transmembrane</keyword>
<keyword evidence="1" id="KW-0472">Membrane</keyword>
<feature type="transmembrane region" description="Helical" evidence="1">
    <location>
        <begin position="141"/>
        <end position="164"/>
    </location>
</feature>
<dbReference type="Pfam" id="PF13386">
    <property type="entry name" value="DsbD_2"/>
    <property type="match status" value="1"/>
</dbReference>
<keyword evidence="1" id="KW-1133">Transmembrane helix</keyword>
<protein>
    <recommendedName>
        <fullName evidence="2">Urease accessory protein UreH-like transmembrane domain-containing protein</fullName>
    </recommendedName>
</protein>
<proteinExistence type="predicted"/>
<feature type="transmembrane region" description="Helical" evidence="1">
    <location>
        <begin position="61"/>
        <end position="79"/>
    </location>
</feature>
<gene>
    <name evidence="3" type="ORF">PS2015_2574</name>
</gene>
<sequence>MELWAAFLLGVSSAPHCMAMCGGIASALIVGSQSTDKAMIASDRPGHSAIQAALLFGTGKMLAYMGLGLLAGLGGFLLINTQQQALGGLRMVAGLLMILLGLYTAGWWNGLRHVEQSVYRFWQPLLSRIRHVSLQSWHGKLLAGAAWGLLPCGIVYTMLATALASGNIMQGMLIMMSFGLGTMPFVLSAGGLVKLSSRWMSSRWFRSLLGLVLIGFGIGTLYMAMR</sequence>